<dbReference type="InterPro" id="IPR038454">
    <property type="entry name" value="DnaA_N_sf"/>
</dbReference>
<evidence type="ECO:0000256" key="2">
    <source>
        <dbReference type="ARBA" id="ARBA00022490"/>
    </source>
</evidence>
<feature type="binding site" evidence="8">
    <location>
        <position position="167"/>
    </location>
    <ligand>
        <name>ATP</name>
        <dbReference type="ChEBI" id="CHEBI:30616"/>
    </ligand>
</feature>
<dbReference type="Pfam" id="PF11638">
    <property type="entry name" value="DnaA_N"/>
    <property type="match status" value="1"/>
</dbReference>
<dbReference type="GO" id="GO:0005737">
    <property type="term" value="C:cytoplasm"/>
    <property type="evidence" value="ECO:0007669"/>
    <property type="project" value="UniProtKB-SubCell"/>
</dbReference>
<feature type="domain" description="Chromosomal replication initiator DnaA C-terminal" evidence="13">
    <location>
        <begin position="368"/>
        <end position="437"/>
    </location>
</feature>
<sequence length="467" mass="53194">MNKDQLWHTALGAIELSLSKAKFITWFRNTRIIELSDEQVIIGVPNIFTKTWLENKYHHYILEALSSSLERPLQKIVYKVIPESEIKKQAYAPSITPAQSHSLSAAHFALQQEVKIQTPYQHSLNPKYIFKTFVVGKKNELAHAACQAVAHQPGTVYNPLFIYGDVGLGKTHLMQAVGNQILLQTAHKKVLYVTSETFTNEFISAVQEGKAHHFKNKYRSIDVLLIDDIQFMAGKEGTQEAFFHTFNHLHQINKQIVITSDRPPKSITALGTRLLSRFEWGMIVDISAPDLETRIAILQEKCKEKSIAITPDVLQYIASHIQNNIRELEGALNRIVAHKDLHHIEPTLENIKDILSTLIQPPKRGAITKKDILEIVAEFFHVKMGDLVGNSRKKELVVPRQIAMFLMREEIKTSFPSIGEELGGRDHTTAMYAHTKIKKNIEDDQKLQDNVELIKERIYNKVPVHAM</sequence>
<comment type="caution">
    <text evidence="8">Lacks conserved residue(s) required for the propagation of feature annotation.</text>
</comment>
<dbReference type="GO" id="GO:0005886">
    <property type="term" value="C:plasma membrane"/>
    <property type="evidence" value="ECO:0007669"/>
    <property type="project" value="TreeGrafter"/>
</dbReference>
<evidence type="ECO:0000256" key="11">
    <source>
        <dbReference type="RuleBase" id="RU004227"/>
    </source>
</evidence>
<evidence type="ECO:0000259" key="12">
    <source>
        <dbReference type="SMART" id="SM00382"/>
    </source>
</evidence>
<dbReference type="EMBL" id="MHKB01000012">
    <property type="protein sequence ID" value="OGY78803.1"/>
    <property type="molecule type" value="Genomic_DNA"/>
</dbReference>
<dbReference type="GO" id="GO:0006275">
    <property type="term" value="P:regulation of DNA replication"/>
    <property type="evidence" value="ECO:0007669"/>
    <property type="project" value="UniProtKB-UniRule"/>
</dbReference>
<dbReference type="PANTHER" id="PTHR30050:SF2">
    <property type="entry name" value="CHROMOSOMAL REPLICATION INITIATOR PROTEIN DNAA"/>
    <property type="match status" value="1"/>
</dbReference>
<evidence type="ECO:0000256" key="1">
    <source>
        <dbReference type="ARBA" id="ARBA00006583"/>
    </source>
</evidence>
<comment type="subcellular location">
    <subcellularLocation>
        <location evidence="8">Cytoplasm</location>
    </subcellularLocation>
</comment>
<evidence type="ECO:0000313" key="14">
    <source>
        <dbReference type="EMBL" id="OGY78803.1"/>
    </source>
</evidence>
<comment type="caution">
    <text evidence="14">The sequence shown here is derived from an EMBL/GenBank/DDBJ whole genome shotgun (WGS) entry which is preliminary data.</text>
</comment>
<gene>
    <name evidence="8" type="primary">dnaA</name>
    <name evidence="14" type="ORF">A3B74_03305</name>
</gene>
<dbReference type="NCBIfam" id="TIGR00362">
    <property type="entry name" value="DnaA"/>
    <property type="match status" value="1"/>
</dbReference>
<evidence type="ECO:0000256" key="10">
    <source>
        <dbReference type="RuleBase" id="RU000577"/>
    </source>
</evidence>
<dbReference type="InterPro" id="IPR013159">
    <property type="entry name" value="DnaA_C"/>
</dbReference>
<dbReference type="InterPro" id="IPR001957">
    <property type="entry name" value="Chromosome_initiator_DnaA"/>
</dbReference>
<keyword evidence="6 8" id="KW-0446">Lipid-binding</keyword>
<dbReference type="InterPro" id="IPR010921">
    <property type="entry name" value="Trp_repressor/repl_initiator"/>
</dbReference>
<reference evidence="14 15" key="1">
    <citation type="journal article" date="2016" name="Nat. Commun.">
        <title>Thousands of microbial genomes shed light on interconnected biogeochemical processes in an aquifer system.</title>
        <authorList>
            <person name="Anantharaman K."/>
            <person name="Brown C.T."/>
            <person name="Hug L.A."/>
            <person name="Sharon I."/>
            <person name="Castelle C.J."/>
            <person name="Probst A.J."/>
            <person name="Thomas B.C."/>
            <person name="Singh A."/>
            <person name="Wilkins M.J."/>
            <person name="Karaoz U."/>
            <person name="Brodie E.L."/>
            <person name="Williams K.H."/>
            <person name="Hubbard S.S."/>
            <person name="Banfield J.F."/>
        </authorList>
    </citation>
    <scope>NUCLEOTIDE SEQUENCE [LARGE SCALE GENOMIC DNA]</scope>
</reference>
<dbReference type="Gene3D" id="3.30.300.180">
    <property type="match status" value="1"/>
</dbReference>
<dbReference type="InterPro" id="IPR020591">
    <property type="entry name" value="Chromosome_initiator_DnaA-like"/>
</dbReference>
<organism evidence="14 15">
    <name type="scientific">Candidatus Kerfeldbacteria bacterium RIFCSPHIGHO2_02_FULL_42_14</name>
    <dbReference type="NCBI Taxonomy" id="1798540"/>
    <lineage>
        <taxon>Bacteria</taxon>
        <taxon>Candidatus Kerfeldiibacteriota</taxon>
    </lineage>
</organism>
<keyword evidence="4 8" id="KW-0547">Nucleotide-binding</keyword>
<dbReference type="GO" id="GO:0005524">
    <property type="term" value="F:ATP binding"/>
    <property type="evidence" value="ECO:0007669"/>
    <property type="project" value="UniProtKB-UniRule"/>
</dbReference>
<evidence type="ECO:0000256" key="5">
    <source>
        <dbReference type="ARBA" id="ARBA00022840"/>
    </source>
</evidence>
<keyword evidence="5 8" id="KW-0067">ATP-binding</keyword>
<proteinExistence type="inferred from homology"/>
<dbReference type="Pfam" id="PF08299">
    <property type="entry name" value="Bac_DnaA_C"/>
    <property type="match status" value="1"/>
</dbReference>
<evidence type="ECO:0000256" key="9">
    <source>
        <dbReference type="NCBIfam" id="TIGR00362"/>
    </source>
</evidence>
<dbReference type="STRING" id="1798540.A3B74_03305"/>
<feature type="region of interest" description="Domain III, AAA+ region" evidence="8">
    <location>
        <begin position="123"/>
        <end position="339"/>
    </location>
</feature>
<dbReference type="Gene3D" id="1.10.8.60">
    <property type="match status" value="1"/>
</dbReference>
<evidence type="ECO:0000256" key="8">
    <source>
        <dbReference type="HAMAP-Rule" id="MF_00377"/>
    </source>
</evidence>
<feature type="binding site" evidence="8">
    <location>
        <position position="169"/>
    </location>
    <ligand>
        <name>ATP</name>
        <dbReference type="ChEBI" id="CHEBI:30616"/>
    </ligand>
</feature>
<comment type="domain">
    <text evidence="8">Domain I is involved in oligomerization and binding regulators, domain II is flexibile and of varying length in different bacteria, domain III forms the AAA+ region, while domain IV binds dsDNA.</text>
</comment>
<keyword evidence="2 8" id="KW-0963">Cytoplasm</keyword>
<dbReference type="PANTHER" id="PTHR30050">
    <property type="entry name" value="CHROMOSOMAL REPLICATION INITIATOR PROTEIN DNAA"/>
    <property type="match status" value="1"/>
</dbReference>
<dbReference type="SMART" id="SM00382">
    <property type="entry name" value="AAA"/>
    <property type="match status" value="1"/>
</dbReference>
<evidence type="ECO:0000256" key="3">
    <source>
        <dbReference type="ARBA" id="ARBA00022705"/>
    </source>
</evidence>
<dbReference type="CDD" id="cd06571">
    <property type="entry name" value="Bac_DnaA_C"/>
    <property type="match status" value="1"/>
</dbReference>
<dbReference type="GO" id="GO:0008289">
    <property type="term" value="F:lipid binding"/>
    <property type="evidence" value="ECO:0007669"/>
    <property type="project" value="UniProtKB-KW"/>
</dbReference>
<feature type="region of interest" description="Domain IV, binds dsDNA" evidence="8">
    <location>
        <begin position="340"/>
        <end position="467"/>
    </location>
</feature>
<dbReference type="GO" id="GO:0003688">
    <property type="term" value="F:DNA replication origin binding"/>
    <property type="evidence" value="ECO:0007669"/>
    <property type="project" value="UniProtKB-UniRule"/>
</dbReference>
<dbReference type="Gene3D" id="1.10.1750.10">
    <property type="match status" value="1"/>
</dbReference>
<comment type="subunit">
    <text evidence="8">Oligomerizes as a right-handed, spiral filament on DNA at oriC.</text>
</comment>
<dbReference type="InterPro" id="IPR003593">
    <property type="entry name" value="AAA+_ATPase"/>
</dbReference>
<dbReference type="InterPro" id="IPR024633">
    <property type="entry name" value="DnaA_N_dom"/>
</dbReference>
<dbReference type="HAMAP" id="MF_00377">
    <property type="entry name" value="DnaA_bact"/>
    <property type="match status" value="1"/>
</dbReference>
<protein>
    <recommendedName>
        <fullName evidence="8 9">Chromosomal replication initiator protein DnaA</fullName>
    </recommendedName>
</protein>
<dbReference type="SUPFAM" id="SSF52540">
    <property type="entry name" value="P-loop containing nucleoside triphosphate hydrolases"/>
    <property type="match status" value="1"/>
</dbReference>
<dbReference type="SUPFAM" id="SSF48295">
    <property type="entry name" value="TrpR-like"/>
    <property type="match status" value="1"/>
</dbReference>
<dbReference type="InterPro" id="IPR013317">
    <property type="entry name" value="DnaA_dom"/>
</dbReference>
<dbReference type="Gene3D" id="3.40.50.300">
    <property type="entry name" value="P-loop containing nucleotide triphosphate hydrolases"/>
    <property type="match status" value="1"/>
</dbReference>
<comment type="function">
    <text evidence="8 10">Plays an essential role in the initiation and regulation of chromosomal replication. ATP-DnaA binds to the origin of replication (oriC) to initiate formation of the DNA replication initiation complex once per cell cycle. Binds the DnaA box (a 9 base pair repeat at the origin) and separates the double-stranded (ds)DNA. Forms a right-handed helical filament on oriC DNA; dsDNA binds to the exterior of the filament while single-stranded (ss)DNA is stabiized in the filament's interior. The ATP-DnaA-oriC complex binds and stabilizes one strand of the AT-rich DNA unwinding element (DUE), permitting loading of DNA polymerase. After initiation quickly degrades to an ADP-DnaA complex that is not apt for DNA replication. Binds acidic phospholipids.</text>
</comment>
<feature type="binding site" evidence="8">
    <location>
        <position position="171"/>
    </location>
    <ligand>
        <name>ATP</name>
        <dbReference type="ChEBI" id="CHEBI:30616"/>
    </ligand>
</feature>
<feature type="binding site" evidence="8">
    <location>
        <position position="170"/>
    </location>
    <ligand>
        <name>ATP</name>
        <dbReference type="ChEBI" id="CHEBI:30616"/>
    </ligand>
</feature>
<name>A0A1G2APH6_9BACT</name>
<feature type="domain" description="AAA+ ATPase" evidence="12">
    <location>
        <begin position="156"/>
        <end position="287"/>
    </location>
</feature>
<evidence type="ECO:0000259" key="13">
    <source>
        <dbReference type="SMART" id="SM00760"/>
    </source>
</evidence>
<dbReference type="FunFam" id="3.40.50.300:FF:000668">
    <property type="entry name" value="Chromosomal replication initiator protein DnaA"/>
    <property type="match status" value="1"/>
</dbReference>
<evidence type="ECO:0000256" key="4">
    <source>
        <dbReference type="ARBA" id="ARBA00022741"/>
    </source>
</evidence>
<dbReference type="CDD" id="cd00009">
    <property type="entry name" value="AAA"/>
    <property type="match status" value="1"/>
</dbReference>
<keyword evidence="3 8" id="KW-0235">DNA replication</keyword>
<dbReference type="AlphaFoldDB" id="A0A1G2APH6"/>
<evidence type="ECO:0000256" key="7">
    <source>
        <dbReference type="ARBA" id="ARBA00023125"/>
    </source>
</evidence>
<dbReference type="InterPro" id="IPR027417">
    <property type="entry name" value="P-loop_NTPase"/>
</dbReference>
<dbReference type="Proteomes" id="UP000177165">
    <property type="component" value="Unassembled WGS sequence"/>
</dbReference>
<dbReference type="PRINTS" id="PR00051">
    <property type="entry name" value="DNAA"/>
</dbReference>
<evidence type="ECO:0000313" key="15">
    <source>
        <dbReference type="Proteomes" id="UP000177165"/>
    </source>
</evidence>
<dbReference type="SMART" id="SM00760">
    <property type="entry name" value="Bac_DnaA_C"/>
    <property type="match status" value="1"/>
</dbReference>
<feature type="region of interest" description="Domain I, interacts with DnaA modulators" evidence="8">
    <location>
        <begin position="1"/>
        <end position="92"/>
    </location>
</feature>
<accession>A0A1G2APH6</accession>
<dbReference type="Pfam" id="PF00308">
    <property type="entry name" value="Bac_DnaA"/>
    <property type="match status" value="1"/>
</dbReference>
<evidence type="ECO:0000256" key="6">
    <source>
        <dbReference type="ARBA" id="ARBA00023121"/>
    </source>
</evidence>
<keyword evidence="7 8" id="KW-0238">DNA-binding</keyword>
<comment type="similarity">
    <text evidence="1 8 11">Belongs to the DnaA family.</text>
</comment>
<dbReference type="GO" id="GO:0006270">
    <property type="term" value="P:DNA replication initiation"/>
    <property type="evidence" value="ECO:0007669"/>
    <property type="project" value="UniProtKB-UniRule"/>
</dbReference>